<dbReference type="SUPFAM" id="SSF53850">
    <property type="entry name" value="Periplasmic binding protein-like II"/>
    <property type="match status" value="1"/>
</dbReference>
<evidence type="ECO:0000313" key="7">
    <source>
        <dbReference type="Proteomes" id="UP000483078"/>
    </source>
</evidence>
<evidence type="ECO:0000256" key="2">
    <source>
        <dbReference type="ARBA" id="ARBA00023015"/>
    </source>
</evidence>
<dbReference type="SUPFAM" id="SSF46785">
    <property type="entry name" value="Winged helix' DNA-binding domain"/>
    <property type="match status" value="1"/>
</dbReference>
<dbReference type="Gene3D" id="1.10.10.10">
    <property type="entry name" value="Winged helix-like DNA-binding domain superfamily/Winged helix DNA-binding domain"/>
    <property type="match status" value="1"/>
</dbReference>
<dbReference type="EMBL" id="VENJ01000022">
    <property type="protein sequence ID" value="MTJ05767.1"/>
    <property type="molecule type" value="Genomic_DNA"/>
</dbReference>
<dbReference type="InterPro" id="IPR000847">
    <property type="entry name" value="LysR_HTH_N"/>
</dbReference>
<dbReference type="PROSITE" id="PS50931">
    <property type="entry name" value="HTH_LYSR"/>
    <property type="match status" value="1"/>
</dbReference>
<dbReference type="InterPro" id="IPR005119">
    <property type="entry name" value="LysR_subst-bd"/>
</dbReference>
<dbReference type="GO" id="GO:0003700">
    <property type="term" value="F:DNA-binding transcription factor activity"/>
    <property type="evidence" value="ECO:0007669"/>
    <property type="project" value="InterPro"/>
</dbReference>
<evidence type="ECO:0000256" key="1">
    <source>
        <dbReference type="ARBA" id="ARBA00009437"/>
    </source>
</evidence>
<sequence>MTAPLPPERLVRELDWNLLRTFIVLSESRSVTDAAHKLRLKQPTVSTALKRLEDRIGKKLIDRTPGTFRLTDAGRLLQREAVDIQGSILRLSTLIRDITDEVTGHVKIAVASHVVCPLFDQVLTEFHTAHPKASLTIDVLSSADAIGRVADKSASLAICLVRHRNPRLEYRCLYREFFGLFCGPGHPLFGRADLSIHDLDGQPSVSFETDRLQDVLKPVTLMRAEAGLGDTIIGTSSHLEEVRRMIIAGLGVGPLPVHAVKRDVRDGLLWQLPPHEKLPEIDVQIVWNPATRFSRAEDRFLTRILAEVEATPISARTYR</sequence>
<dbReference type="GO" id="GO:0032993">
    <property type="term" value="C:protein-DNA complex"/>
    <property type="evidence" value="ECO:0007669"/>
    <property type="project" value="TreeGrafter"/>
</dbReference>
<dbReference type="PANTHER" id="PTHR30346">
    <property type="entry name" value="TRANSCRIPTIONAL DUAL REGULATOR HCAR-RELATED"/>
    <property type="match status" value="1"/>
</dbReference>
<evidence type="ECO:0000313" key="6">
    <source>
        <dbReference type="EMBL" id="MTJ05767.1"/>
    </source>
</evidence>
<organism evidence="6 7">
    <name type="scientific">Sediminimonas qiaohouensis</name>
    <dbReference type="NCBI Taxonomy" id="552061"/>
    <lineage>
        <taxon>Bacteria</taxon>
        <taxon>Pseudomonadati</taxon>
        <taxon>Pseudomonadota</taxon>
        <taxon>Alphaproteobacteria</taxon>
        <taxon>Rhodobacterales</taxon>
        <taxon>Roseobacteraceae</taxon>
        <taxon>Sediminimonas</taxon>
    </lineage>
</organism>
<accession>A0A7C9HDF3</accession>
<dbReference type="PRINTS" id="PR00039">
    <property type="entry name" value="HTHLYSR"/>
</dbReference>
<keyword evidence="3" id="KW-0238">DNA-binding</keyword>
<evidence type="ECO:0000256" key="4">
    <source>
        <dbReference type="ARBA" id="ARBA00023163"/>
    </source>
</evidence>
<dbReference type="Gene3D" id="3.40.190.10">
    <property type="entry name" value="Periplasmic binding protein-like II"/>
    <property type="match status" value="2"/>
</dbReference>
<gene>
    <name evidence="6" type="ORF">FH759_13885</name>
</gene>
<evidence type="ECO:0000259" key="5">
    <source>
        <dbReference type="PROSITE" id="PS50931"/>
    </source>
</evidence>
<comment type="similarity">
    <text evidence="1">Belongs to the LysR transcriptional regulatory family.</text>
</comment>
<dbReference type="Pfam" id="PF03466">
    <property type="entry name" value="LysR_substrate"/>
    <property type="match status" value="1"/>
</dbReference>
<dbReference type="RefSeq" id="WP_273250831.1">
    <property type="nucleotide sequence ID" value="NZ_VENJ01000022.1"/>
</dbReference>
<dbReference type="Proteomes" id="UP000483078">
    <property type="component" value="Unassembled WGS sequence"/>
</dbReference>
<dbReference type="GO" id="GO:0003677">
    <property type="term" value="F:DNA binding"/>
    <property type="evidence" value="ECO:0007669"/>
    <property type="project" value="UniProtKB-KW"/>
</dbReference>
<keyword evidence="4" id="KW-0804">Transcription</keyword>
<dbReference type="CDD" id="cd05466">
    <property type="entry name" value="PBP2_LTTR_substrate"/>
    <property type="match status" value="1"/>
</dbReference>
<proteinExistence type="inferred from homology"/>
<comment type="caution">
    <text evidence="6">The sequence shown here is derived from an EMBL/GenBank/DDBJ whole genome shotgun (WGS) entry which is preliminary data.</text>
</comment>
<dbReference type="InterPro" id="IPR036390">
    <property type="entry name" value="WH_DNA-bd_sf"/>
</dbReference>
<dbReference type="AlphaFoldDB" id="A0A7C9HDF3"/>
<evidence type="ECO:0000256" key="3">
    <source>
        <dbReference type="ARBA" id="ARBA00023125"/>
    </source>
</evidence>
<protein>
    <submittedName>
        <fullName evidence="6">LysR family transcriptional regulator</fullName>
    </submittedName>
</protein>
<keyword evidence="2" id="KW-0805">Transcription regulation</keyword>
<dbReference type="PANTHER" id="PTHR30346:SF28">
    <property type="entry name" value="HTH-TYPE TRANSCRIPTIONAL REGULATOR CYNR"/>
    <property type="match status" value="1"/>
</dbReference>
<reference evidence="6 7" key="1">
    <citation type="submission" date="2019-06" db="EMBL/GenBank/DDBJ databases">
        <title>Enrichment of Autotrophic Halophilic Microorganisms from Red Sea Brine Pool Using Microbial Electrosynthesis System.</title>
        <authorList>
            <person name="Alqahtani M.F."/>
            <person name="Bajracharya S."/>
            <person name="Katuri K.P."/>
            <person name="Ali M."/>
            <person name="Saikaly P.E."/>
        </authorList>
    </citation>
    <scope>NUCLEOTIDE SEQUENCE [LARGE SCALE GENOMIC DNA]</scope>
    <source>
        <strain evidence="6">MES6</strain>
    </source>
</reference>
<dbReference type="Pfam" id="PF00126">
    <property type="entry name" value="HTH_1"/>
    <property type="match status" value="1"/>
</dbReference>
<name>A0A7C9HDF3_9RHOB</name>
<feature type="domain" description="HTH lysR-type" evidence="5">
    <location>
        <begin position="14"/>
        <end position="71"/>
    </location>
</feature>
<dbReference type="InterPro" id="IPR036388">
    <property type="entry name" value="WH-like_DNA-bd_sf"/>
</dbReference>